<dbReference type="InterPro" id="IPR052186">
    <property type="entry name" value="Hydantoin_racemase-like"/>
</dbReference>
<evidence type="ECO:0000256" key="1">
    <source>
        <dbReference type="ARBA" id="ARBA00038414"/>
    </source>
</evidence>
<dbReference type="Gene3D" id="3.40.50.12500">
    <property type="match status" value="1"/>
</dbReference>
<evidence type="ECO:0000313" key="3">
    <source>
        <dbReference type="Proteomes" id="UP000290759"/>
    </source>
</evidence>
<organism evidence="2 3">
    <name type="scientific">Lichenibacterium minor</name>
    <dbReference type="NCBI Taxonomy" id="2316528"/>
    <lineage>
        <taxon>Bacteria</taxon>
        <taxon>Pseudomonadati</taxon>
        <taxon>Pseudomonadota</taxon>
        <taxon>Alphaproteobacteria</taxon>
        <taxon>Hyphomicrobiales</taxon>
        <taxon>Lichenihabitantaceae</taxon>
        <taxon>Lichenibacterium</taxon>
    </lineage>
</organism>
<protein>
    <submittedName>
        <fullName evidence="2">Aspartate/glutamate racemase family protein</fullName>
    </submittedName>
</protein>
<dbReference type="Pfam" id="PF01177">
    <property type="entry name" value="Asp_Glu_race"/>
    <property type="match status" value="1"/>
</dbReference>
<reference evidence="2 3" key="1">
    <citation type="submission" date="2018-12" db="EMBL/GenBank/DDBJ databases">
        <authorList>
            <person name="Grouzdev D.S."/>
            <person name="Krutkina M.S."/>
        </authorList>
    </citation>
    <scope>NUCLEOTIDE SEQUENCE [LARGE SCALE GENOMIC DNA]</scope>
    <source>
        <strain evidence="2 3">RmlP026</strain>
    </source>
</reference>
<dbReference type="OrthoDB" id="7774147at2"/>
<proteinExistence type="inferred from homology"/>
<dbReference type="EMBL" id="QYBB01000027">
    <property type="protein sequence ID" value="RYC30318.1"/>
    <property type="molecule type" value="Genomic_DNA"/>
</dbReference>
<dbReference type="GO" id="GO:0047661">
    <property type="term" value="F:amino-acid racemase activity"/>
    <property type="evidence" value="ECO:0007669"/>
    <property type="project" value="InterPro"/>
</dbReference>
<dbReference type="Proteomes" id="UP000290759">
    <property type="component" value="Unassembled WGS sequence"/>
</dbReference>
<gene>
    <name evidence="2" type="ORF">D3273_19315</name>
</gene>
<accession>A0A4Q2U3G7</accession>
<dbReference type="InterPro" id="IPR053714">
    <property type="entry name" value="Iso_Racemase_Enz_sf"/>
</dbReference>
<dbReference type="InterPro" id="IPR015942">
    <property type="entry name" value="Asp/Glu/hydantoin_racemase"/>
</dbReference>
<comment type="similarity">
    <text evidence="1">Belongs to the HyuE racemase family.</text>
</comment>
<dbReference type="PANTHER" id="PTHR28047">
    <property type="entry name" value="PROTEIN DCG1"/>
    <property type="match status" value="1"/>
</dbReference>
<name>A0A4Q2U3G7_9HYPH</name>
<evidence type="ECO:0000313" key="2">
    <source>
        <dbReference type="EMBL" id="RYC30318.1"/>
    </source>
</evidence>
<reference evidence="2 3" key="2">
    <citation type="submission" date="2019-02" db="EMBL/GenBank/DDBJ databases">
        <title>'Lichenibacterium ramalinii' gen. nov. sp. nov., 'Lichenibacterium minor' gen. nov. sp. nov.</title>
        <authorList>
            <person name="Pankratov T."/>
        </authorList>
    </citation>
    <scope>NUCLEOTIDE SEQUENCE [LARGE SCALE GENOMIC DNA]</scope>
    <source>
        <strain evidence="2 3">RmlP026</strain>
    </source>
</reference>
<keyword evidence="3" id="KW-1185">Reference proteome</keyword>
<comment type="caution">
    <text evidence="2">The sequence shown here is derived from an EMBL/GenBank/DDBJ whole genome shotgun (WGS) entry which is preliminary data.</text>
</comment>
<sequence>MVDILLINPNTSIRTTETMLVAARAASLPGSTIRGATAARGAGMILDEAALAVAAEEVFRVGRDESAGYDAVIVSAFGDPGVVRLRALLSIPVIGIGEAGLREAAAGSRRFGIATTTPGLVARMQASVHALGLDAGFTGLRVCAGSPTAHAADPAGQYAALARAVEDCMVHDGAERVVIGGGPLSASAARLRHRFAAAIVEPVPAAVRAVVRGLAAFPR</sequence>
<dbReference type="RefSeq" id="WP_129228535.1">
    <property type="nucleotide sequence ID" value="NZ_QYBB01000027.1"/>
</dbReference>
<dbReference type="PANTHER" id="PTHR28047:SF5">
    <property type="entry name" value="PROTEIN DCG1"/>
    <property type="match status" value="1"/>
</dbReference>
<dbReference type="AlphaFoldDB" id="A0A4Q2U3G7"/>